<reference evidence="3" key="1">
    <citation type="submission" date="2023-02" db="EMBL/GenBank/DDBJ databases">
        <title>Genome of toxic invasive species Heracleum sosnowskyi carries increased number of genes despite the absence of recent whole-genome duplications.</title>
        <authorList>
            <person name="Schelkunov M."/>
            <person name="Shtratnikova V."/>
            <person name="Makarenko M."/>
            <person name="Klepikova A."/>
            <person name="Omelchenko D."/>
            <person name="Novikova G."/>
            <person name="Obukhova E."/>
            <person name="Bogdanov V."/>
            <person name="Penin A."/>
            <person name="Logacheva M."/>
        </authorList>
    </citation>
    <scope>NUCLEOTIDE SEQUENCE</scope>
    <source>
        <strain evidence="3">Hsosn_3</strain>
        <tissue evidence="3">Leaf</tissue>
    </source>
</reference>
<dbReference type="PANTHER" id="PTHR31639">
    <property type="entry name" value="F-BOX PROTEIN-LIKE"/>
    <property type="match status" value="1"/>
</dbReference>
<evidence type="ECO:0000313" key="4">
    <source>
        <dbReference type="Proteomes" id="UP001237642"/>
    </source>
</evidence>
<feature type="domain" description="F-box/LRR-repeat protein 15/At3g58940/PEG3-like LRR" evidence="2">
    <location>
        <begin position="101"/>
        <end position="235"/>
    </location>
</feature>
<dbReference type="InterPro" id="IPR001810">
    <property type="entry name" value="F-box_dom"/>
</dbReference>
<dbReference type="AlphaFoldDB" id="A0AAD8HX33"/>
<comment type="caution">
    <text evidence="3">The sequence shown here is derived from an EMBL/GenBank/DDBJ whole genome shotgun (WGS) entry which is preliminary data.</text>
</comment>
<evidence type="ECO:0000259" key="2">
    <source>
        <dbReference type="Pfam" id="PF24758"/>
    </source>
</evidence>
<dbReference type="PANTHER" id="PTHR31639:SF237">
    <property type="entry name" value="F-BOX DOMAIN-CONTAINING PROTEIN"/>
    <property type="match status" value="1"/>
</dbReference>
<feature type="domain" description="F-box" evidence="1">
    <location>
        <begin position="10"/>
        <end position="45"/>
    </location>
</feature>
<dbReference type="InterPro" id="IPR053781">
    <property type="entry name" value="F-box_AtFBL13-like"/>
</dbReference>
<accession>A0AAD8HX33</accession>
<dbReference type="Pfam" id="PF00646">
    <property type="entry name" value="F-box"/>
    <property type="match status" value="1"/>
</dbReference>
<dbReference type="SUPFAM" id="SSF52047">
    <property type="entry name" value="RNI-like"/>
    <property type="match status" value="1"/>
</dbReference>
<proteinExistence type="predicted"/>
<dbReference type="Gene3D" id="3.80.10.10">
    <property type="entry name" value="Ribonuclease Inhibitor"/>
    <property type="match status" value="1"/>
</dbReference>
<evidence type="ECO:0000313" key="3">
    <source>
        <dbReference type="EMBL" id="KAK1375084.1"/>
    </source>
</evidence>
<organism evidence="3 4">
    <name type="scientific">Heracleum sosnowskyi</name>
    <dbReference type="NCBI Taxonomy" id="360622"/>
    <lineage>
        <taxon>Eukaryota</taxon>
        <taxon>Viridiplantae</taxon>
        <taxon>Streptophyta</taxon>
        <taxon>Embryophyta</taxon>
        <taxon>Tracheophyta</taxon>
        <taxon>Spermatophyta</taxon>
        <taxon>Magnoliopsida</taxon>
        <taxon>eudicotyledons</taxon>
        <taxon>Gunneridae</taxon>
        <taxon>Pentapetalae</taxon>
        <taxon>asterids</taxon>
        <taxon>campanulids</taxon>
        <taxon>Apiales</taxon>
        <taxon>Apiaceae</taxon>
        <taxon>Apioideae</taxon>
        <taxon>apioid superclade</taxon>
        <taxon>Tordylieae</taxon>
        <taxon>Tordyliinae</taxon>
        <taxon>Heracleum</taxon>
    </lineage>
</organism>
<dbReference type="Proteomes" id="UP001237642">
    <property type="component" value="Unassembled WGS sequence"/>
</dbReference>
<dbReference type="InterPro" id="IPR032675">
    <property type="entry name" value="LRR_dom_sf"/>
</dbReference>
<name>A0AAD8HX33_9APIA</name>
<evidence type="ECO:0000259" key="1">
    <source>
        <dbReference type="Pfam" id="PF00646"/>
    </source>
</evidence>
<gene>
    <name evidence="3" type="ORF">POM88_031277</name>
</gene>
<sequence>MGKFSRKDFISGLPQSITEIILTKLPIRDAVRTSTLSKKWRYQWATMTQLIFDDKSVSLSDDRQVTERELVNFITRFLLLHDGPIHKFKLSTFNLISFADLDQWLLFLSRKDVKKLVLNMDRWRLDYREFRTPSCIFSCQKLIKLKLIGFEVKPPLGFQGFPCLKSFSLCGGTVAHEVVEKLISDCPLLEKIELVIDSDHALTIRAPNLKHLTVGLSFKDVYLEHTPLLVNMLMFFSEEWEGNVLPKVPVRYDCLKFIDFEGINFQKMNQVSYVLQLLLQSPNLQELEIDARQLETDAVAVRLVHHEAVALDFWKRECPADFTFKHLKRVNMSFLSNEHDLEFIKFVLGHSPVLEVMRVSPREVYNGNMNMVNEVLHFQHASPKVDIRFFE</sequence>
<protein>
    <submittedName>
        <fullName evidence="3">F-box/FBD/LRR-repeat protein family</fullName>
    </submittedName>
</protein>
<dbReference type="Pfam" id="PF24758">
    <property type="entry name" value="LRR_At5g56370"/>
    <property type="match status" value="1"/>
</dbReference>
<keyword evidence="4" id="KW-1185">Reference proteome</keyword>
<dbReference type="CDD" id="cd22160">
    <property type="entry name" value="F-box_AtFBL13-like"/>
    <property type="match status" value="1"/>
</dbReference>
<dbReference type="InterPro" id="IPR055411">
    <property type="entry name" value="LRR_FXL15/At3g58940/PEG3-like"/>
</dbReference>
<dbReference type="SUPFAM" id="SSF81383">
    <property type="entry name" value="F-box domain"/>
    <property type="match status" value="1"/>
</dbReference>
<dbReference type="EMBL" id="JAUIZM010000007">
    <property type="protein sequence ID" value="KAK1375084.1"/>
    <property type="molecule type" value="Genomic_DNA"/>
</dbReference>
<dbReference type="InterPro" id="IPR036047">
    <property type="entry name" value="F-box-like_dom_sf"/>
</dbReference>
<reference evidence="3" key="2">
    <citation type="submission" date="2023-05" db="EMBL/GenBank/DDBJ databases">
        <authorList>
            <person name="Schelkunov M.I."/>
        </authorList>
    </citation>
    <scope>NUCLEOTIDE SEQUENCE</scope>
    <source>
        <strain evidence="3">Hsosn_3</strain>
        <tissue evidence="3">Leaf</tissue>
    </source>
</reference>